<accession>A0A923L7B2</accession>
<feature type="compositionally biased region" description="Acidic residues" evidence="3">
    <location>
        <begin position="118"/>
        <end position="134"/>
    </location>
</feature>
<name>A0A923L7B2_9BACI</name>
<feature type="chain" id="PRO_5039085682" evidence="4">
    <location>
        <begin position="29"/>
        <end position="378"/>
    </location>
</feature>
<keyword evidence="7" id="KW-1185">Reference proteome</keyword>
<comment type="caution">
    <text evidence="6">The sequence shown here is derived from an EMBL/GenBank/DDBJ whole genome shotgun (WGS) entry which is preliminary data.</text>
</comment>
<feature type="compositionally biased region" description="Basic and acidic residues" evidence="3">
    <location>
        <begin position="135"/>
        <end position="150"/>
    </location>
</feature>
<dbReference type="InterPro" id="IPR050695">
    <property type="entry name" value="N-acetylmuramoyl_amidase_3"/>
</dbReference>
<feature type="domain" description="MurNAc-LAA" evidence="5">
    <location>
        <begin position="261"/>
        <end position="370"/>
    </location>
</feature>
<feature type="region of interest" description="Disordered" evidence="3">
    <location>
        <begin position="118"/>
        <end position="164"/>
    </location>
</feature>
<dbReference type="InterPro" id="IPR002508">
    <property type="entry name" value="MurNAc-LAA_cat"/>
</dbReference>
<proteinExistence type="predicted"/>
<dbReference type="SMART" id="SM00646">
    <property type="entry name" value="Ami_3"/>
    <property type="match status" value="1"/>
</dbReference>
<sequence>MRKVVNTIWMTGFMLMLFSFISVTNAHAEAAENNHVKLFEVQADSVMRTAPNHEADVIGTLVEGDRLRTFEEQNGWVKTFFDGEPAWVYGEELLLIEETIEVENDDSLLEDSNTIKEEEIELEEKEEVEEESEEKAEVKDDMKEKAKEDDISTQTEDNFNHYTPDHVTEPLDYLPMGYIQQNHMQISEDTITVRKHQLNGYNILIDPGHGGKDPGAVNDGVREKDLTLSTATKLANYLEAEGATVNFTRADDTFITLENRAYQSNVHETDVFISLHYDYFNDPKVNGINTYYANTNKSKELSEKIHSALVGELDMTDRGIRQEDYYVLKYNQNPAVLLELGFISNPSDLEKVQTDEYQTEVAEAITNGLVEYFDAQNE</sequence>
<evidence type="ECO:0000313" key="7">
    <source>
        <dbReference type="Proteomes" id="UP000637359"/>
    </source>
</evidence>
<dbReference type="PANTHER" id="PTHR30404">
    <property type="entry name" value="N-ACETYLMURAMOYL-L-ALANINE AMIDASE"/>
    <property type="match status" value="1"/>
</dbReference>
<dbReference type="CDD" id="cd02696">
    <property type="entry name" value="MurNAc-LAA"/>
    <property type="match status" value="1"/>
</dbReference>
<dbReference type="Proteomes" id="UP000637359">
    <property type="component" value="Unassembled WGS sequence"/>
</dbReference>
<keyword evidence="1" id="KW-0378">Hydrolase</keyword>
<gene>
    <name evidence="6" type="ORF">H8S33_13210</name>
</gene>
<evidence type="ECO:0000259" key="5">
    <source>
        <dbReference type="SMART" id="SM00646"/>
    </source>
</evidence>
<keyword evidence="2" id="KW-0961">Cell wall biogenesis/degradation</keyword>
<dbReference type="Gene3D" id="3.40.630.40">
    <property type="entry name" value="Zn-dependent exopeptidases"/>
    <property type="match status" value="1"/>
</dbReference>
<dbReference type="AlphaFoldDB" id="A0A923L7B2"/>
<dbReference type="GO" id="GO:0071555">
    <property type="term" value="P:cell wall organization"/>
    <property type="evidence" value="ECO:0007669"/>
    <property type="project" value="UniProtKB-KW"/>
</dbReference>
<dbReference type="InterPro" id="IPR003646">
    <property type="entry name" value="SH3-like_bac-type"/>
</dbReference>
<evidence type="ECO:0000256" key="4">
    <source>
        <dbReference type="SAM" id="SignalP"/>
    </source>
</evidence>
<organism evidence="6 7">
    <name type="scientific">Ornithinibacillus hominis</name>
    <dbReference type="NCBI Taxonomy" id="2763055"/>
    <lineage>
        <taxon>Bacteria</taxon>
        <taxon>Bacillati</taxon>
        <taxon>Bacillota</taxon>
        <taxon>Bacilli</taxon>
        <taxon>Bacillales</taxon>
        <taxon>Bacillaceae</taxon>
        <taxon>Ornithinibacillus</taxon>
    </lineage>
</organism>
<evidence type="ECO:0000256" key="2">
    <source>
        <dbReference type="ARBA" id="ARBA00023316"/>
    </source>
</evidence>
<dbReference type="SUPFAM" id="SSF53187">
    <property type="entry name" value="Zn-dependent exopeptidases"/>
    <property type="match status" value="1"/>
</dbReference>
<dbReference type="GO" id="GO:0008745">
    <property type="term" value="F:N-acetylmuramoyl-L-alanine amidase activity"/>
    <property type="evidence" value="ECO:0007669"/>
    <property type="project" value="InterPro"/>
</dbReference>
<dbReference type="GO" id="GO:0030288">
    <property type="term" value="C:outer membrane-bounded periplasmic space"/>
    <property type="evidence" value="ECO:0007669"/>
    <property type="project" value="TreeGrafter"/>
</dbReference>
<evidence type="ECO:0000313" key="6">
    <source>
        <dbReference type="EMBL" id="MBC5637769.1"/>
    </source>
</evidence>
<dbReference type="Pfam" id="PF08239">
    <property type="entry name" value="SH3_3"/>
    <property type="match status" value="1"/>
</dbReference>
<dbReference type="Gene3D" id="2.30.30.40">
    <property type="entry name" value="SH3 Domains"/>
    <property type="match status" value="1"/>
</dbReference>
<feature type="compositionally biased region" description="Polar residues" evidence="3">
    <location>
        <begin position="152"/>
        <end position="161"/>
    </location>
</feature>
<protein>
    <submittedName>
        <fullName evidence="6">N-acetylmuramoyl-L-alanine amidase</fullName>
    </submittedName>
</protein>
<reference evidence="6" key="1">
    <citation type="submission" date="2020-08" db="EMBL/GenBank/DDBJ databases">
        <title>Genome public.</title>
        <authorList>
            <person name="Liu C."/>
            <person name="Sun Q."/>
        </authorList>
    </citation>
    <scope>NUCLEOTIDE SEQUENCE</scope>
    <source>
        <strain evidence="6">BX22</strain>
    </source>
</reference>
<dbReference type="Pfam" id="PF01520">
    <property type="entry name" value="Amidase_3"/>
    <property type="match status" value="1"/>
</dbReference>
<keyword evidence="4" id="KW-0732">Signal</keyword>
<dbReference type="EMBL" id="JACOOL010000009">
    <property type="protein sequence ID" value="MBC5637769.1"/>
    <property type="molecule type" value="Genomic_DNA"/>
</dbReference>
<evidence type="ECO:0000256" key="3">
    <source>
        <dbReference type="SAM" id="MobiDB-lite"/>
    </source>
</evidence>
<dbReference type="GO" id="GO:0009253">
    <property type="term" value="P:peptidoglycan catabolic process"/>
    <property type="evidence" value="ECO:0007669"/>
    <property type="project" value="InterPro"/>
</dbReference>
<feature type="signal peptide" evidence="4">
    <location>
        <begin position="1"/>
        <end position="28"/>
    </location>
</feature>
<dbReference type="RefSeq" id="WP_186870474.1">
    <property type="nucleotide sequence ID" value="NZ_JACOOL010000009.1"/>
</dbReference>
<evidence type="ECO:0000256" key="1">
    <source>
        <dbReference type="ARBA" id="ARBA00022801"/>
    </source>
</evidence>
<dbReference type="PANTHER" id="PTHR30404:SF0">
    <property type="entry name" value="N-ACETYLMURAMOYL-L-ALANINE AMIDASE AMIC"/>
    <property type="match status" value="1"/>
</dbReference>